<reference evidence="2" key="1">
    <citation type="journal article" date="2023" name="G3 (Bethesda)">
        <title>Genome assembly and association tests identify interacting loci associated with vigor, precocity, and sex in interspecific pistachio rootstocks.</title>
        <authorList>
            <person name="Palmer W."/>
            <person name="Jacygrad E."/>
            <person name="Sagayaradj S."/>
            <person name="Cavanaugh K."/>
            <person name="Han R."/>
            <person name="Bertier L."/>
            <person name="Beede B."/>
            <person name="Kafkas S."/>
            <person name="Golino D."/>
            <person name="Preece J."/>
            <person name="Michelmore R."/>
        </authorList>
    </citation>
    <scope>NUCLEOTIDE SEQUENCE [LARGE SCALE GENOMIC DNA]</scope>
</reference>
<dbReference type="Proteomes" id="UP001163603">
    <property type="component" value="Chromosome 6"/>
</dbReference>
<sequence>MKAGNSLPEIQGPSHFFKVILPSSLEAKMLFVTKFGDELSSVATITVPNGRVWKFGVVKERGKIWFSNGWSKCVEYYSIGPGHLLVFRFKSKSNFHVVIFDMSAFEIEYPISDGEEPENGKRNFGHQNNMENDEEQSVEILGSTTPNSSFRTLGNNFTR</sequence>
<comment type="caution">
    <text evidence="1">The sequence shown here is derived from an EMBL/GenBank/DDBJ whole genome shotgun (WGS) entry which is preliminary data.</text>
</comment>
<evidence type="ECO:0000313" key="1">
    <source>
        <dbReference type="EMBL" id="KAJ0037749.1"/>
    </source>
</evidence>
<gene>
    <name evidence="1" type="ORF">Pint_23361</name>
</gene>
<protein>
    <submittedName>
        <fullName evidence="1">Uncharacterized protein</fullName>
    </submittedName>
</protein>
<keyword evidence="2" id="KW-1185">Reference proteome</keyword>
<evidence type="ECO:0000313" key="2">
    <source>
        <dbReference type="Proteomes" id="UP001163603"/>
    </source>
</evidence>
<name>A0ACC0YK01_9ROSI</name>
<dbReference type="EMBL" id="CM047741">
    <property type="protein sequence ID" value="KAJ0037749.1"/>
    <property type="molecule type" value="Genomic_DNA"/>
</dbReference>
<accession>A0ACC0YK01</accession>
<proteinExistence type="predicted"/>
<organism evidence="1 2">
    <name type="scientific">Pistacia integerrima</name>
    <dbReference type="NCBI Taxonomy" id="434235"/>
    <lineage>
        <taxon>Eukaryota</taxon>
        <taxon>Viridiplantae</taxon>
        <taxon>Streptophyta</taxon>
        <taxon>Embryophyta</taxon>
        <taxon>Tracheophyta</taxon>
        <taxon>Spermatophyta</taxon>
        <taxon>Magnoliopsida</taxon>
        <taxon>eudicotyledons</taxon>
        <taxon>Gunneridae</taxon>
        <taxon>Pentapetalae</taxon>
        <taxon>rosids</taxon>
        <taxon>malvids</taxon>
        <taxon>Sapindales</taxon>
        <taxon>Anacardiaceae</taxon>
        <taxon>Pistacia</taxon>
    </lineage>
</organism>